<comment type="caution">
    <text evidence="1">The sequence shown here is derived from an EMBL/GenBank/DDBJ whole genome shotgun (WGS) entry which is preliminary data.</text>
</comment>
<keyword evidence="2" id="KW-1185">Reference proteome</keyword>
<dbReference type="Proteomes" id="UP000790347">
    <property type="component" value="Unassembled WGS sequence"/>
</dbReference>
<protein>
    <submittedName>
        <fullName evidence="1">Uncharacterized protein</fullName>
    </submittedName>
</protein>
<gene>
    <name evidence="1" type="ORF">DERF_014200</name>
</gene>
<dbReference type="EMBL" id="ASGP02000008">
    <property type="protein sequence ID" value="KAH9493456.1"/>
    <property type="molecule type" value="Genomic_DNA"/>
</dbReference>
<reference evidence="1" key="2">
    <citation type="journal article" date="2022" name="Res Sq">
        <title>Comparative Genomics Reveals Insights into the Divergent Evolution of Astigmatic Mites and Household Pest Adaptations.</title>
        <authorList>
            <person name="Xiong Q."/>
            <person name="Wan A.T.-Y."/>
            <person name="Liu X.-Y."/>
            <person name="Fung C.S.-H."/>
            <person name="Xiao X."/>
            <person name="Malainual N."/>
            <person name="Hou J."/>
            <person name="Wang L."/>
            <person name="Wang M."/>
            <person name="Yang K."/>
            <person name="Cui Y."/>
            <person name="Leung E."/>
            <person name="Nong W."/>
            <person name="Shin S.-K."/>
            <person name="Au S."/>
            <person name="Jeong K.Y."/>
            <person name="Chew F.T."/>
            <person name="Hui J."/>
            <person name="Leung T.F."/>
            <person name="Tungtrongchitr A."/>
            <person name="Zhong N."/>
            <person name="Liu Z."/>
            <person name="Tsui S."/>
        </authorList>
    </citation>
    <scope>NUCLEOTIDE SEQUENCE</scope>
    <source>
        <strain evidence="1">Derf</strain>
        <tissue evidence="1">Whole organism</tissue>
    </source>
</reference>
<organism evidence="1 2">
    <name type="scientific">Dermatophagoides farinae</name>
    <name type="common">American house dust mite</name>
    <dbReference type="NCBI Taxonomy" id="6954"/>
    <lineage>
        <taxon>Eukaryota</taxon>
        <taxon>Metazoa</taxon>
        <taxon>Ecdysozoa</taxon>
        <taxon>Arthropoda</taxon>
        <taxon>Chelicerata</taxon>
        <taxon>Arachnida</taxon>
        <taxon>Acari</taxon>
        <taxon>Acariformes</taxon>
        <taxon>Sarcoptiformes</taxon>
        <taxon>Astigmata</taxon>
        <taxon>Psoroptidia</taxon>
        <taxon>Analgoidea</taxon>
        <taxon>Pyroglyphidae</taxon>
        <taxon>Dermatophagoidinae</taxon>
        <taxon>Dermatophagoides</taxon>
    </lineage>
</organism>
<evidence type="ECO:0000313" key="1">
    <source>
        <dbReference type="EMBL" id="KAH9493456.1"/>
    </source>
</evidence>
<reference evidence="1" key="1">
    <citation type="submission" date="2013-05" db="EMBL/GenBank/DDBJ databases">
        <authorList>
            <person name="Yim A.K.Y."/>
            <person name="Chan T.F."/>
            <person name="Ji K.M."/>
            <person name="Liu X.Y."/>
            <person name="Zhou J.W."/>
            <person name="Li R.Q."/>
            <person name="Yang K.Y."/>
            <person name="Li J."/>
            <person name="Li M."/>
            <person name="Law P.T.W."/>
            <person name="Wu Y.L."/>
            <person name="Cai Z.L."/>
            <person name="Qin H."/>
            <person name="Bao Y."/>
            <person name="Leung R.K.K."/>
            <person name="Ng P.K.S."/>
            <person name="Zou J."/>
            <person name="Zhong X.J."/>
            <person name="Ran P.X."/>
            <person name="Zhong N.S."/>
            <person name="Liu Z.G."/>
            <person name="Tsui S.K.W."/>
        </authorList>
    </citation>
    <scope>NUCLEOTIDE SEQUENCE</scope>
    <source>
        <strain evidence="1">Derf</strain>
        <tissue evidence="1">Whole organism</tissue>
    </source>
</reference>
<evidence type="ECO:0000313" key="2">
    <source>
        <dbReference type="Proteomes" id="UP000790347"/>
    </source>
</evidence>
<name>A0A922HNL6_DERFA</name>
<sequence>MNDEFHPSTNHHHHHHRYDVIQPQGIECDGVMGVEHIFVIKRGSVIFFEISSLLLNASRTQKNPKKFPGNFRGYQKFI</sequence>
<proteinExistence type="predicted"/>
<dbReference type="AlphaFoldDB" id="A0A922HNL6"/>
<accession>A0A922HNL6</accession>